<keyword evidence="4 7" id="KW-1133">Transmembrane helix</keyword>
<evidence type="ECO:0000256" key="7">
    <source>
        <dbReference type="SAM" id="Phobius"/>
    </source>
</evidence>
<keyword evidence="9" id="KW-1185">Reference proteome</keyword>
<feature type="transmembrane region" description="Helical" evidence="7">
    <location>
        <begin position="238"/>
        <end position="263"/>
    </location>
</feature>
<evidence type="ECO:0000256" key="2">
    <source>
        <dbReference type="ARBA" id="ARBA00007049"/>
    </source>
</evidence>
<protein>
    <recommendedName>
        <fullName evidence="10">DUF125-domain-containing protein</fullName>
    </recommendedName>
</protein>
<comment type="similarity">
    <text evidence="2">Belongs to the CCC1 family.</text>
</comment>
<dbReference type="Pfam" id="PF01988">
    <property type="entry name" value="VIT1"/>
    <property type="match status" value="1"/>
</dbReference>
<sequence>MSSSLNSVSSVSSTPTAVLLPNRQDTPAKSKKPPVWPIDSAAPGIEPPSAAKCARNARADGVCCKDLIPEERTLIDPDVVRDVVIGLSDGLTVPFALAAGLSSLGESKIVVLGGIAELFAGAISMGIGGFLASQAERDHYRYLQHHTYQRVLHSCAGEMEREVTEILGPVGLDDKTCRSVADSLREIEEETRGDAHRTTGRLARDEESPGLRWSKDVGLTAFLLKFGQGLEEIPDRRMYVSAFTIGMGYLLGGIIPLVPYFFIPKAHVALIYSSVITGIVLLIFGAVKARVTGAAQRPADYVWGAVTTLMVGGVAAAAAFGIVRALEGGSP</sequence>
<feature type="region of interest" description="Disordered" evidence="6">
    <location>
        <begin position="1"/>
        <end position="43"/>
    </location>
</feature>
<dbReference type="CDD" id="cd02435">
    <property type="entry name" value="CCC1"/>
    <property type="match status" value="1"/>
</dbReference>
<dbReference type="PANTHER" id="PTHR31851">
    <property type="entry name" value="FE(2+)/MN(2+) TRANSPORTER PCL1"/>
    <property type="match status" value="1"/>
</dbReference>
<dbReference type="GO" id="GO:0005384">
    <property type="term" value="F:manganese ion transmembrane transporter activity"/>
    <property type="evidence" value="ECO:0007669"/>
    <property type="project" value="InterPro"/>
</dbReference>
<comment type="subcellular location">
    <subcellularLocation>
        <location evidence="1">Endomembrane system</location>
        <topology evidence="1">Multi-pass membrane protein</topology>
    </subcellularLocation>
</comment>
<evidence type="ECO:0008006" key="10">
    <source>
        <dbReference type="Google" id="ProtNLM"/>
    </source>
</evidence>
<dbReference type="GO" id="GO:0030026">
    <property type="term" value="P:intracellular manganese ion homeostasis"/>
    <property type="evidence" value="ECO:0007669"/>
    <property type="project" value="InterPro"/>
</dbReference>
<dbReference type="OMA" id="MNFHHTL"/>
<feature type="region of interest" description="Disordered" evidence="6">
    <location>
        <begin position="188"/>
        <end position="207"/>
    </location>
</feature>
<dbReference type="EMBL" id="KN817532">
    <property type="protein sequence ID" value="KJA25369.1"/>
    <property type="molecule type" value="Genomic_DNA"/>
</dbReference>
<keyword evidence="3 7" id="KW-0812">Transmembrane</keyword>
<evidence type="ECO:0000256" key="3">
    <source>
        <dbReference type="ARBA" id="ARBA00022692"/>
    </source>
</evidence>
<accession>A0A0D2P371</accession>
<proteinExistence type="inferred from homology"/>
<dbReference type="InterPro" id="IPR008217">
    <property type="entry name" value="Ccc1_fam"/>
</dbReference>
<dbReference type="GO" id="GO:0012505">
    <property type="term" value="C:endomembrane system"/>
    <property type="evidence" value="ECO:0007669"/>
    <property type="project" value="UniProtKB-SubCell"/>
</dbReference>
<dbReference type="Proteomes" id="UP000054270">
    <property type="component" value="Unassembled WGS sequence"/>
</dbReference>
<keyword evidence="5 7" id="KW-0472">Membrane</keyword>
<dbReference type="OrthoDB" id="73465at2759"/>
<gene>
    <name evidence="8" type="ORF">HYPSUDRAFT_37882</name>
</gene>
<feature type="transmembrane region" description="Helical" evidence="7">
    <location>
        <begin position="301"/>
        <end position="323"/>
    </location>
</feature>
<evidence type="ECO:0000313" key="8">
    <source>
        <dbReference type="EMBL" id="KJA25369.1"/>
    </source>
</evidence>
<evidence type="ECO:0000256" key="5">
    <source>
        <dbReference type="ARBA" id="ARBA00023136"/>
    </source>
</evidence>
<evidence type="ECO:0000256" key="4">
    <source>
        <dbReference type="ARBA" id="ARBA00022989"/>
    </source>
</evidence>
<reference evidence="9" key="1">
    <citation type="submission" date="2014-04" db="EMBL/GenBank/DDBJ databases">
        <title>Evolutionary Origins and Diversification of the Mycorrhizal Mutualists.</title>
        <authorList>
            <consortium name="DOE Joint Genome Institute"/>
            <consortium name="Mycorrhizal Genomics Consortium"/>
            <person name="Kohler A."/>
            <person name="Kuo A."/>
            <person name="Nagy L.G."/>
            <person name="Floudas D."/>
            <person name="Copeland A."/>
            <person name="Barry K.W."/>
            <person name="Cichocki N."/>
            <person name="Veneault-Fourrey C."/>
            <person name="LaButti K."/>
            <person name="Lindquist E.A."/>
            <person name="Lipzen A."/>
            <person name="Lundell T."/>
            <person name="Morin E."/>
            <person name="Murat C."/>
            <person name="Riley R."/>
            <person name="Ohm R."/>
            <person name="Sun H."/>
            <person name="Tunlid A."/>
            <person name="Henrissat B."/>
            <person name="Grigoriev I.V."/>
            <person name="Hibbett D.S."/>
            <person name="Martin F."/>
        </authorList>
    </citation>
    <scope>NUCLEOTIDE SEQUENCE [LARGE SCALE GENOMIC DNA]</scope>
    <source>
        <strain evidence="9">FD-334 SS-4</strain>
    </source>
</reference>
<feature type="transmembrane region" description="Helical" evidence="7">
    <location>
        <begin position="109"/>
        <end position="132"/>
    </location>
</feature>
<evidence type="ECO:0000256" key="1">
    <source>
        <dbReference type="ARBA" id="ARBA00004127"/>
    </source>
</evidence>
<dbReference type="AlphaFoldDB" id="A0A0D2P371"/>
<dbReference type="STRING" id="945553.A0A0D2P371"/>
<evidence type="ECO:0000313" key="9">
    <source>
        <dbReference type="Proteomes" id="UP000054270"/>
    </source>
</evidence>
<organism evidence="8 9">
    <name type="scientific">Hypholoma sublateritium (strain FD-334 SS-4)</name>
    <dbReference type="NCBI Taxonomy" id="945553"/>
    <lineage>
        <taxon>Eukaryota</taxon>
        <taxon>Fungi</taxon>
        <taxon>Dikarya</taxon>
        <taxon>Basidiomycota</taxon>
        <taxon>Agaricomycotina</taxon>
        <taxon>Agaricomycetes</taxon>
        <taxon>Agaricomycetidae</taxon>
        <taxon>Agaricales</taxon>
        <taxon>Agaricineae</taxon>
        <taxon>Strophariaceae</taxon>
        <taxon>Hypholoma</taxon>
    </lineage>
</organism>
<feature type="transmembrane region" description="Helical" evidence="7">
    <location>
        <begin position="269"/>
        <end position="289"/>
    </location>
</feature>
<evidence type="ECO:0000256" key="6">
    <source>
        <dbReference type="SAM" id="MobiDB-lite"/>
    </source>
</evidence>
<name>A0A0D2P371_HYPSF</name>
<feature type="compositionally biased region" description="Low complexity" evidence="6">
    <location>
        <begin position="1"/>
        <end position="13"/>
    </location>
</feature>